<dbReference type="EMBL" id="PZZP01000001">
    <property type="protein sequence ID" value="PTM58074.1"/>
    <property type="molecule type" value="Genomic_DNA"/>
</dbReference>
<dbReference type="GO" id="GO:0020037">
    <property type="term" value="F:heme binding"/>
    <property type="evidence" value="ECO:0007669"/>
    <property type="project" value="InterPro"/>
</dbReference>
<name>A0A2T4Z878_9BACL</name>
<comment type="similarity">
    <text evidence="1">Belongs to the nitrite and sulfite reductase 4Fe-4S domain family.</text>
</comment>
<sequence length="544" mass="61603">MAYVKHWAQEEKLNETEKQKLEMDGLEILKLIPRYAKEGFASIPKEHWSYFKWAGLYLQKPKEDGYFMMRVNVPSGVLRHEQVIALANIARDYGRGIFDITTRQAVQFHWLQIEDIPDIYDRLERVGLSSVGACGDITRTIMGNPLAGIDPHELLDTQSIVQDVYQFFQSNEDFSNLPRKYKMSISSNIHNAAHAEINCVAFTPAVKEIDGKETVGFHLKVGGGLSSRPYLAQQLDVFVLPERVKEVAIAVTTLFRDYGYRAKRTRARLKFLVADWGVDTFKEKLVELTGPLPSRGEDKLENWNAGYFYGVHPQKQPGLSYVGLNVPVGRLQAEEVLELARISKEYGNGEIRTCNSQNLIIPNVPDEKVETMLQETLFDRIRVEPPHFIGYSVSCTGIEYCNLALVETKERMRVIAEYLDEEVSVDVPVRLHMVGCPNSCGQRQIADIGLQGIKMKSREQKGLVDAFEIYVGGTLQDGGHFNEKLKGKIEAGYLAPVLREFLLHFKEAKQPQENFHHFYHRVGKDSLQQVLDGILADVLPSAAS</sequence>
<evidence type="ECO:0000256" key="4">
    <source>
        <dbReference type="ARBA" id="ARBA00022723"/>
    </source>
</evidence>
<keyword evidence="3" id="KW-0349">Heme</keyword>
<dbReference type="GO" id="GO:0046872">
    <property type="term" value="F:metal ion binding"/>
    <property type="evidence" value="ECO:0007669"/>
    <property type="project" value="UniProtKB-KW"/>
</dbReference>
<dbReference type="InterPro" id="IPR006067">
    <property type="entry name" value="NO2/SO3_Rdtase_4Fe4S_dom"/>
</dbReference>
<evidence type="ECO:0000256" key="2">
    <source>
        <dbReference type="ARBA" id="ARBA00022485"/>
    </source>
</evidence>
<dbReference type="Proteomes" id="UP000241639">
    <property type="component" value="Unassembled WGS sequence"/>
</dbReference>
<keyword evidence="4" id="KW-0479">Metal-binding</keyword>
<dbReference type="SUPFAM" id="SSF56014">
    <property type="entry name" value="Nitrite and sulphite reductase 4Fe-4S domain-like"/>
    <property type="match status" value="2"/>
</dbReference>
<dbReference type="Pfam" id="PF03460">
    <property type="entry name" value="NIR_SIR_ferr"/>
    <property type="match status" value="2"/>
</dbReference>
<dbReference type="InterPro" id="IPR036136">
    <property type="entry name" value="Nit/Sulf_reduc_fer-like_dom_sf"/>
</dbReference>
<dbReference type="GO" id="GO:0016491">
    <property type="term" value="F:oxidoreductase activity"/>
    <property type="evidence" value="ECO:0007669"/>
    <property type="project" value="UniProtKB-KW"/>
</dbReference>
<dbReference type="PANTHER" id="PTHR32439:SF0">
    <property type="entry name" value="FERREDOXIN--NITRITE REDUCTASE, CHLOROPLASTIC"/>
    <property type="match status" value="1"/>
</dbReference>
<dbReference type="AlphaFoldDB" id="A0A2T4Z878"/>
<organism evidence="10 11">
    <name type="scientific">Desmospora activa DSM 45169</name>
    <dbReference type="NCBI Taxonomy" id="1121389"/>
    <lineage>
        <taxon>Bacteria</taxon>
        <taxon>Bacillati</taxon>
        <taxon>Bacillota</taxon>
        <taxon>Bacilli</taxon>
        <taxon>Bacillales</taxon>
        <taxon>Thermoactinomycetaceae</taxon>
        <taxon>Desmospora</taxon>
    </lineage>
</organism>
<dbReference type="SUPFAM" id="SSF55124">
    <property type="entry name" value="Nitrite/Sulfite reductase N-terminal domain-like"/>
    <property type="match status" value="2"/>
</dbReference>
<proteinExistence type="inferred from homology"/>
<dbReference type="PRINTS" id="PR00397">
    <property type="entry name" value="SIROHAEM"/>
</dbReference>
<evidence type="ECO:0000256" key="1">
    <source>
        <dbReference type="ARBA" id="ARBA00010429"/>
    </source>
</evidence>
<evidence type="ECO:0000256" key="6">
    <source>
        <dbReference type="ARBA" id="ARBA00023004"/>
    </source>
</evidence>
<keyword evidence="2" id="KW-0004">4Fe-4S</keyword>
<evidence type="ECO:0000313" key="10">
    <source>
        <dbReference type="EMBL" id="PTM58074.1"/>
    </source>
</evidence>
<comment type="caution">
    <text evidence="10">The sequence shown here is derived from an EMBL/GenBank/DDBJ whole genome shotgun (WGS) entry which is preliminary data.</text>
</comment>
<dbReference type="OrthoDB" id="9803707at2"/>
<keyword evidence="6" id="KW-0408">Iron</keyword>
<accession>A0A2T4Z878</accession>
<dbReference type="PROSITE" id="PS00365">
    <property type="entry name" value="NIR_SIR"/>
    <property type="match status" value="1"/>
</dbReference>
<dbReference type="RefSeq" id="WP_107724926.1">
    <property type="nucleotide sequence ID" value="NZ_PZZP01000001.1"/>
</dbReference>
<evidence type="ECO:0000256" key="3">
    <source>
        <dbReference type="ARBA" id="ARBA00022617"/>
    </source>
</evidence>
<evidence type="ECO:0000256" key="7">
    <source>
        <dbReference type="ARBA" id="ARBA00023014"/>
    </source>
</evidence>
<dbReference type="PANTHER" id="PTHR32439">
    <property type="entry name" value="FERREDOXIN--NITRITE REDUCTASE, CHLOROPLASTIC"/>
    <property type="match status" value="1"/>
</dbReference>
<dbReference type="Gene3D" id="3.30.413.10">
    <property type="entry name" value="Sulfite Reductase Hemoprotein, domain 1"/>
    <property type="match status" value="2"/>
</dbReference>
<reference evidence="10 11" key="1">
    <citation type="submission" date="2018-04" db="EMBL/GenBank/DDBJ databases">
        <title>Genomic Encyclopedia of Archaeal and Bacterial Type Strains, Phase II (KMG-II): from individual species to whole genera.</title>
        <authorList>
            <person name="Goeker M."/>
        </authorList>
    </citation>
    <scope>NUCLEOTIDE SEQUENCE [LARGE SCALE GENOMIC DNA]</scope>
    <source>
        <strain evidence="10 11">DSM 45169</strain>
    </source>
</reference>
<dbReference type="Pfam" id="PF01077">
    <property type="entry name" value="NIR_SIR"/>
    <property type="match status" value="2"/>
</dbReference>
<gene>
    <name evidence="10" type="ORF">C8J48_0646</name>
</gene>
<dbReference type="InterPro" id="IPR045854">
    <property type="entry name" value="NO2/SO3_Rdtase_4Fe4S_sf"/>
</dbReference>
<keyword evidence="7" id="KW-0411">Iron-sulfur</keyword>
<keyword evidence="5" id="KW-0560">Oxidoreductase</keyword>
<evidence type="ECO:0000259" key="8">
    <source>
        <dbReference type="Pfam" id="PF01077"/>
    </source>
</evidence>
<evidence type="ECO:0000259" key="9">
    <source>
        <dbReference type="Pfam" id="PF03460"/>
    </source>
</evidence>
<evidence type="ECO:0000256" key="5">
    <source>
        <dbReference type="ARBA" id="ARBA00023002"/>
    </source>
</evidence>
<keyword evidence="11" id="KW-1185">Reference proteome</keyword>
<dbReference type="InterPro" id="IPR006066">
    <property type="entry name" value="NO2/SO3_Rdtase_FeS/sirohaem_BS"/>
</dbReference>
<evidence type="ECO:0000313" key="11">
    <source>
        <dbReference type="Proteomes" id="UP000241639"/>
    </source>
</evidence>
<feature type="domain" description="Nitrite/sulphite reductase 4Fe-4S" evidence="8">
    <location>
        <begin position="393"/>
        <end position="531"/>
    </location>
</feature>
<dbReference type="GO" id="GO:0051539">
    <property type="term" value="F:4 iron, 4 sulfur cluster binding"/>
    <property type="evidence" value="ECO:0007669"/>
    <property type="project" value="UniProtKB-KW"/>
</dbReference>
<feature type="domain" description="Nitrite/sulphite reductase 4Fe-4S" evidence="8">
    <location>
        <begin position="135"/>
        <end position="287"/>
    </location>
</feature>
<dbReference type="Gene3D" id="3.90.480.20">
    <property type="match status" value="1"/>
</dbReference>
<feature type="domain" description="Nitrite/Sulfite reductase ferredoxin-like" evidence="9">
    <location>
        <begin position="312"/>
        <end position="375"/>
    </location>
</feature>
<dbReference type="InterPro" id="IPR005117">
    <property type="entry name" value="NiRdtase/SiRdtase_haem-b_fer"/>
</dbReference>
<feature type="domain" description="Nitrite/Sulfite reductase ferredoxin-like" evidence="9">
    <location>
        <begin position="62"/>
        <end position="125"/>
    </location>
</feature>
<protein>
    <submittedName>
        <fullName evidence="10">Ferredoxin-nitrite reductase</fullName>
    </submittedName>
</protein>
<dbReference type="InterPro" id="IPR051329">
    <property type="entry name" value="NIR_SIR_4Fe-4S"/>
</dbReference>